<dbReference type="Pfam" id="PF02518">
    <property type="entry name" value="HATPase_c"/>
    <property type="match status" value="1"/>
</dbReference>
<dbReference type="GO" id="GO:0000155">
    <property type="term" value="F:phosphorelay sensor kinase activity"/>
    <property type="evidence" value="ECO:0007669"/>
    <property type="project" value="InterPro"/>
</dbReference>
<dbReference type="InterPro" id="IPR013767">
    <property type="entry name" value="PAS_fold"/>
</dbReference>
<dbReference type="Gene3D" id="3.40.50.2300">
    <property type="match status" value="1"/>
</dbReference>
<dbReference type="InterPro" id="IPR003018">
    <property type="entry name" value="GAF"/>
</dbReference>
<dbReference type="EC" id="2.7.13.3" evidence="2"/>
<name>A0A5S5MDM6_9BACT</name>
<dbReference type="SUPFAM" id="SSF55874">
    <property type="entry name" value="ATPase domain of HSP90 chaperone/DNA topoisomerase II/histidine kinase"/>
    <property type="match status" value="1"/>
</dbReference>
<dbReference type="PRINTS" id="PR00344">
    <property type="entry name" value="BCTRLSENSOR"/>
</dbReference>
<dbReference type="Pfam" id="PF00072">
    <property type="entry name" value="Response_reg"/>
    <property type="match status" value="1"/>
</dbReference>
<dbReference type="Gene3D" id="3.30.450.20">
    <property type="entry name" value="PAS domain"/>
    <property type="match status" value="1"/>
</dbReference>
<sequence length="740" mass="83434">MSIKKHPPHTNTPRQKPSGWFNRSLFFLHRKRKPSSYHPQPSQQSQKPEPIINFSRNFFHHAPVGIFCTTAEGRPLDVNRAMARILGFDQPEEVIDHYLDLASELYLQTEMRETLLQILLKKRKIQDFEFQAKTRDGRHIWLSINARMRTLKDKNLLIEGFCTEITSRKHTEKALLLQSRLQKLLMEIAATYINLPLENLNSTIQVSLGDMAIFVEADRSYICSYDFPNQICTNTHEWCAEGIEPQIHLLQAVPFSAMEDWIEAHAKGAIVHIPDVSALPRGGARDVLEPQDIKSLLAVPMMHMETCLGFIGFDSVRKHHNYSDMEQKLLTLFAQMLVNIGLRKQSDKEQQLLQAQLLQAQKMESVGRLAGGVAHDFNNMLSVILGHSELALDDLAPDSPVHNDLLQIRQAAHRSADLIRQLLAFARKQTAIPKILDLNKTISGMLKMLHRLIGEDIQLRWLPEEGLWPVMMDPGQIDQILANLCVNARDAIDNTGEISIRTKKGLFDINHIPPEKGFIPGEYVVLSVHDTGSGMEPEILSHLFEPFFTTKAPGKGTGLGLATIYGIVKQNGGYIDVRSRPSEGTSFSVYLPRYEGLPEESHPEESRVPPGSPHETILLAEDEPAILKMNQRVLEGLDYTVLAAPNPEMALTLAKSQKIDLLITDVIMPDMNGKDLADTLKELHPKLRTIFTSGYTADVIDRHGVLNQGVHFIQKPFTRKILGCKVREVLDEAVKPSIHE</sequence>
<dbReference type="SMART" id="SM00448">
    <property type="entry name" value="REC"/>
    <property type="match status" value="1"/>
</dbReference>
<protein>
    <recommendedName>
        <fullName evidence="2">histidine kinase</fullName>
        <ecNumber evidence="2">2.7.13.3</ecNumber>
    </recommendedName>
</protein>
<evidence type="ECO:0000256" key="8">
    <source>
        <dbReference type="ARBA" id="ARBA00023012"/>
    </source>
</evidence>
<dbReference type="AlphaFoldDB" id="A0A5S5MDM6"/>
<evidence type="ECO:0000256" key="1">
    <source>
        <dbReference type="ARBA" id="ARBA00000085"/>
    </source>
</evidence>
<dbReference type="SUPFAM" id="SSF55785">
    <property type="entry name" value="PYP-like sensor domain (PAS domain)"/>
    <property type="match status" value="1"/>
</dbReference>
<accession>A0A5S5MDM6</accession>
<dbReference type="SUPFAM" id="SSF55781">
    <property type="entry name" value="GAF domain-like"/>
    <property type="match status" value="1"/>
</dbReference>
<evidence type="ECO:0000256" key="5">
    <source>
        <dbReference type="ARBA" id="ARBA00022741"/>
    </source>
</evidence>
<dbReference type="Pfam" id="PF01590">
    <property type="entry name" value="GAF"/>
    <property type="match status" value="1"/>
</dbReference>
<reference evidence="13 14" key="1">
    <citation type="submission" date="2019-06" db="EMBL/GenBank/DDBJ databases">
        <title>Desulfobotulus mexicanus sp. nov., a novel sulfate-reducing bacterium isolated from the sediment of an alkaline crater lake in Mexico.</title>
        <authorList>
            <person name="Hirschler-Rea A."/>
        </authorList>
    </citation>
    <scope>NUCLEOTIDE SEQUENCE [LARGE SCALE GENOMIC DNA]</scope>
    <source>
        <strain evidence="13 14">PAR22N</strain>
    </source>
</reference>
<dbReference type="PANTHER" id="PTHR43065:SF42">
    <property type="entry name" value="TWO-COMPONENT SENSOR PPRA"/>
    <property type="match status" value="1"/>
</dbReference>
<dbReference type="Gene3D" id="3.30.450.40">
    <property type="match status" value="1"/>
</dbReference>
<dbReference type="Proteomes" id="UP000321899">
    <property type="component" value="Unassembled WGS sequence"/>
</dbReference>
<dbReference type="GO" id="GO:0006355">
    <property type="term" value="P:regulation of DNA-templated transcription"/>
    <property type="evidence" value="ECO:0007669"/>
    <property type="project" value="InterPro"/>
</dbReference>
<keyword evidence="5" id="KW-0547">Nucleotide-binding</keyword>
<dbReference type="NCBIfam" id="TIGR00229">
    <property type="entry name" value="sensory_box"/>
    <property type="match status" value="1"/>
</dbReference>
<dbReference type="EMBL" id="VDMB01000020">
    <property type="protein sequence ID" value="TYT73790.1"/>
    <property type="molecule type" value="Genomic_DNA"/>
</dbReference>
<comment type="catalytic activity">
    <reaction evidence="1">
        <text>ATP + protein L-histidine = ADP + protein N-phospho-L-histidine.</text>
        <dbReference type="EC" id="2.7.13.3"/>
    </reaction>
</comment>
<dbReference type="RefSeq" id="WP_139450135.1">
    <property type="nucleotide sequence ID" value="NZ_VDMB01000020.1"/>
</dbReference>
<evidence type="ECO:0000256" key="9">
    <source>
        <dbReference type="PROSITE-ProRule" id="PRU00169"/>
    </source>
</evidence>
<evidence type="ECO:0000256" key="3">
    <source>
        <dbReference type="ARBA" id="ARBA00022553"/>
    </source>
</evidence>
<dbReference type="InterPro" id="IPR011006">
    <property type="entry name" value="CheY-like_superfamily"/>
</dbReference>
<keyword evidence="3 9" id="KW-0597">Phosphoprotein</keyword>
<gene>
    <name evidence="13" type="ORF">FIM25_13165</name>
</gene>
<evidence type="ECO:0000313" key="14">
    <source>
        <dbReference type="Proteomes" id="UP000321899"/>
    </source>
</evidence>
<dbReference type="OrthoDB" id="9806821at2"/>
<dbReference type="InterPro" id="IPR035965">
    <property type="entry name" value="PAS-like_dom_sf"/>
</dbReference>
<proteinExistence type="predicted"/>
<dbReference type="InterPro" id="IPR036097">
    <property type="entry name" value="HisK_dim/P_sf"/>
</dbReference>
<evidence type="ECO:0000256" key="2">
    <source>
        <dbReference type="ARBA" id="ARBA00012438"/>
    </source>
</evidence>
<dbReference type="SMART" id="SM00387">
    <property type="entry name" value="HATPase_c"/>
    <property type="match status" value="1"/>
</dbReference>
<evidence type="ECO:0000256" key="6">
    <source>
        <dbReference type="ARBA" id="ARBA00022777"/>
    </source>
</evidence>
<dbReference type="InterPro" id="IPR000700">
    <property type="entry name" value="PAS-assoc_C"/>
</dbReference>
<dbReference type="CDD" id="cd00082">
    <property type="entry name" value="HisKA"/>
    <property type="match status" value="1"/>
</dbReference>
<dbReference type="Pfam" id="PF00989">
    <property type="entry name" value="PAS"/>
    <property type="match status" value="1"/>
</dbReference>
<organism evidence="13 14">
    <name type="scientific">Desulfobotulus mexicanus</name>
    <dbReference type="NCBI Taxonomy" id="2586642"/>
    <lineage>
        <taxon>Bacteria</taxon>
        <taxon>Pseudomonadati</taxon>
        <taxon>Thermodesulfobacteriota</taxon>
        <taxon>Desulfobacteria</taxon>
        <taxon>Desulfobacterales</taxon>
        <taxon>Desulfobacteraceae</taxon>
        <taxon>Desulfobotulus</taxon>
    </lineage>
</organism>
<dbReference type="PROSITE" id="PS50109">
    <property type="entry name" value="HIS_KIN"/>
    <property type="match status" value="1"/>
</dbReference>
<keyword evidence="8" id="KW-0902">Two-component regulatory system</keyword>
<feature type="domain" description="PAC" evidence="12">
    <location>
        <begin position="126"/>
        <end position="177"/>
    </location>
</feature>
<evidence type="ECO:0000259" key="10">
    <source>
        <dbReference type="PROSITE" id="PS50109"/>
    </source>
</evidence>
<evidence type="ECO:0000259" key="11">
    <source>
        <dbReference type="PROSITE" id="PS50110"/>
    </source>
</evidence>
<feature type="domain" description="Response regulatory" evidence="11">
    <location>
        <begin position="616"/>
        <end position="730"/>
    </location>
</feature>
<comment type="caution">
    <text evidence="13">The sequence shown here is derived from an EMBL/GenBank/DDBJ whole genome shotgun (WGS) entry which is preliminary data.</text>
</comment>
<dbReference type="InterPro" id="IPR036890">
    <property type="entry name" value="HATPase_C_sf"/>
</dbReference>
<feature type="domain" description="Histidine kinase" evidence="10">
    <location>
        <begin position="372"/>
        <end position="595"/>
    </location>
</feature>
<keyword evidence="4" id="KW-0808">Transferase</keyword>
<evidence type="ECO:0000313" key="13">
    <source>
        <dbReference type="EMBL" id="TYT73790.1"/>
    </source>
</evidence>
<dbReference type="PROSITE" id="PS50110">
    <property type="entry name" value="RESPONSE_REGULATORY"/>
    <property type="match status" value="1"/>
</dbReference>
<keyword evidence="6" id="KW-0418">Kinase</keyword>
<dbReference type="InterPro" id="IPR029016">
    <property type="entry name" value="GAF-like_dom_sf"/>
</dbReference>
<keyword evidence="7" id="KW-0067">ATP-binding</keyword>
<dbReference type="PANTHER" id="PTHR43065">
    <property type="entry name" value="SENSOR HISTIDINE KINASE"/>
    <property type="match status" value="1"/>
</dbReference>
<dbReference type="SMART" id="SM00388">
    <property type="entry name" value="HisKA"/>
    <property type="match status" value="1"/>
</dbReference>
<dbReference type="InterPro" id="IPR001789">
    <property type="entry name" value="Sig_transdc_resp-reg_receiver"/>
</dbReference>
<dbReference type="InterPro" id="IPR005467">
    <property type="entry name" value="His_kinase_dom"/>
</dbReference>
<dbReference type="SUPFAM" id="SSF47384">
    <property type="entry name" value="Homodimeric domain of signal transducing histidine kinase"/>
    <property type="match status" value="1"/>
</dbReference>
<dbReference type="InterPro" id="IPR003594">
    <property type="entry name" value="HATPase_dom"/>
</dbReference>
<dbReference type="InterPro" id="IPR000014">
    <property type="entry name" value="PAS"/>
</dbReference>
<dbReference type="SMART" id="SM00091">
    <property type="entry name" value="PAS"/>
    <property type="match status" value="1"/>
</dbReference>
<feature type="modified residue" description="4-aspartylphosphate" evidence="9">
    <location>
        <position position="665"/>
    </location>
</feature>
<dbReference type="Gene3D" id="3.30.565.10">
    <property type="entry name" value="Histidine kinase-like ATPase, C-terminal domain"/>
    <property type="match status" value="1"/>
</dbReference>
<keyword evidence="14" id="KW-1185">Reference proteome</keyword>
<dbReference type="InterPro" id="IPR004358">
    <property type="entry name" value="Sig_transdc_His_kin-like_C"/>
</dbReference>
<dbReference type="Pfam" id="PF00512">
    <property type="entry name" value="HisKA"/>
    <property type="match status" value="1"/>
</dbReference>
<dbReference type="PROSITE" id="PS50113">
    <property type="entry name" value="PAC"/>
    <property type="match status" value="1"/>
</dbReference>
<dbReference type="InterPro" id="IPR003661">
    <property type="entry name" value="HisK_dim/P_dom"/>
</dbReference>
<evidence type="ECO:0000256" key="7">
    <source>
        <dbReference type="ARBA" id="ARBA00022840"/>
    </source>
</evidence>
<dbReference type="Gene3D" id="1.10.287.130">
    <property type="match status" value="1"/>
</dbReference>
<evidence type="ECO:0000259" key="12">
    <source>
        <dbReference type="PROSITE" id="PS50113"/>
    </source>
</evidence>
<dbReference type="GO" id="GO:0005524">
    <property type="term" value="F:ATP binding"/>
    <property type="evidence" value="ECO:0007669"/>
    <property type="project" value="UniProtKB-KW"/>
</dbReference>
<dbReference type="SUPFAM" id="SSF52172">
    <property type="entry name" value="CheY-like"/>
    <property type="match status" value="1"/>
</dbReference>
<evidence type="ECO:0000256" key="4">
    <source>
        <dbReference type="ARBA" id="ARBA00022679"/>
    </source>
</evidence>
<dbReference type="SMART" id="SM00065">
    <property type="entry name" value="GAF"/>
    <property type="match status" value="1"/>
</dbReference>
<dbReference type="CDD" id="cd00130">
    <property type="entry name" value="PAS"/>
    <property type="match status" value="1"/>
</dbReference>